<dbReference type="Proteomes" id="UP000261166">
    <property type="component" value="Unassembled WGS sequence"/>
</dbReference>
<dbReference type="AlphaFoldDB" id="A0A3E3IW36"/>
<dbReference type="EMBL" id="QVLU01000011">
    <property type="protein sequence ID" value="RGE71265.1"/>
    <property type="molecule type" value="Genomic_DNA"/>
</dbReference>
<comment type="caution">
    <text evidence="1">The sequence shown here is derived from an EMBL/GenBank/DDBJ whole genome shotgun (WGS) entry which is preliminary data.</text>
</comment>
<organism evidence="1 2">
    <name type="scientific">Eisenbergiella massiliensis</name>
    <dbReference type="NCBI Taxonomy" id="1720294"/>
    <lineage>
        <taxon>Bacteria</taxon>
        <taxon>Bacillati</taxon>
        <taxon>Bacillota</taxon>
        <taxon>Clostridia</taxon>
        <taxon>Lachnospirales</taxon>
        <taxon>Lachnospiraceae</taxon>
        <taxon>Eisenbergiella</taxon>
    </lineage>
</organism>
<dbReference type="OrthoDB" id="2056495at2"/>
<accession>A0A3E3IW36</accession>
<reference evidence="1 2" key="1">
    <citation type="submission" date="2018-08" db="EMBL/GenBank/DDBJ databases">
        <title>A genome reference for cultivated species of the human gut microbiota.</title>
        <authorList>
            <person name="Zou Y."/>
            <person name="Xue W."/>
            <person name="Luo G."/>
        </authorList>
    </citation>
    <scope>NUCLEOTIDE SEQUENCE [LARGE SCALE GENOMIC DNA]</scope>
    <source>
        <strain evidence="1 2">AF26-4BH</strain>
    </source>
</reference>
<protein>
    <submittedName>
        <fullName evidence="1">Uncharacterized protein</fullName>
    </submittedName>
</protein>
<gene>
    <name evidence="1" type="ORF">DWY69_13825</name>
</gene>
<dbReference type="RefSeq" id="WP_025489973.1">
    <property type="nucleotide sequence ID" value="NZ_CALBAU010000059.1"/>
</dbReference>
<sequence>MQSKTIYGKNFEEQVTQEIRIVSHCKGGKVGLQCMNHLVAQVMAIQEAEKPEEVKDMFMRVCGYLKCCIDAEFIDKESAEEVMDLVCKLAASEEARLIMKGMKGE</sequence>
<evidence type="ECO:0000313" key="1">
    <source>
        <dbReference type="EMBL" id="RGE71265.1"/>
    </source>
</evidence>
<evidence type="ECO:0000313" key="2">
    <source>
        <dbReference type="Proteomes" id="UP000261166"/>
    </source>
</evidence>
<proteinExistence type="predicted"/>
<name>A0A3E3IW36_9FIRM</name>